<dbReference type="Proteomes" id="UP000002066">
    <property type="component" value="Chromosome"/>
</dbReference>
<evidence type="ECO:0000256" key="1">
    <source>
        <dbReference type="SAM" id="MobiDB-lite"/>
    </source>
</evidence>
<reference evidence="3 4" key="1">
    <citation type="submission" date="2011-01" db="EMBL/GenBank/DDBJ databases">
        <title>Complete sequence of chromosome of Streptomyces flavogriseus ATCC 33331.</title>
        <authorList>
            <consortium name="US DOE Joint Genome Institute"/>
            <person name="Lucas S."/>
            <person name="Copeland A."/>
            <person name="Lapidus A."/>
            <person name="Cheng J.-F."/>
            <person name="Goodwin L."/>
            <person name="Pitluck S."/>
            <person name="Davenport K."/>
            <person name="Detter J.C."/>
            <person name="Han C."/>
            <person name="Tapia R."/>
            <person name="Land M."/>
            <person name="Hauser L."/>
            <person name="Kyrpides N."/>
            <person name="Ivanova N."/>
            <person name="Ovchinnikova G."/>
            <person name="Pagani I."/>
            <person name="Brumm P."/>
            <person name="Mead D."/>
            <person name="Woyke T."/>
        </authorList>
    </citation>
    <scope>NUCLEOTIDE SEQUENCE [LARGE SCALE GENOMIC DNA]</scope>
    <source>
        <strain evidence="4">ATCC 33331 / IAF-45CD</strain>
    </source>
</reference>
<feature type="domain" description="CATRA-Associated Small Protein" evidence="2">
    <location>
        <begin position="7"/>
        <end position="89"/>
    </location>
</feature>
<evidence type="ECO:0000259" key="2">
    <source>
        <dbReference type="Pfam" id="PF20271"/>
    </source>
</evidence>
<evidence type="ECO:0000313" key="4">
    <source>
        <dbReference type="Proteomes" id="UP000002066"/>
    </source>
</evidence>
<dbReference type="OrthoDB" id="9867415at2"/>
<dbReference type="InterPro" id="IPR046924">
    <property type="entry name" value="CATASP"/>
</dbReference>
<evidence type="ECO:0000313" key="3">
    <source>
        <dbReference type="EMBL" id="ADW03427.1"/>
    </source>
</evidence>
<gene>
    <name evidence="3" type="ordered locus">Sfla_1993</name>
</gene>
<dbReference type="AlphaFoldDB" id="A0A8D3WF52"/>
<name>A0A8D3WF52_STRFA</name>
<sequence length="106" mass="11794">MDKWGLIERIARTERWLLVDADWLAVGEAFSLIHRARAAQDPAGVRAALAALEPLEQKQPRRVTNTLGPGVHSISDELNERRSALIVEVSGDPDEHREPPAREAAR</sequence>
<protein>
    <recommendedName>
        <fullName evidence="2">CATRA-Associated Small Protein domain-containing protein</fullName>
    </recommendedName>
</protein>
<dbReference type="Pfam" id="PF20271">
    <property type="entry name" value="CATASP"/>
    <property type="match status" value="1"/>
</dbReference>
<proteinExistence type="predicted"/>
<organism evidence="3 4">
    <name type="scientific">Streptomyces pratensis (strain ATCC 33331 / IAF-45CD)</name>
    <dbReference type="NCBI Taxonomy" id="591167"/>
    <lineage>
        <taxon>Bacteria</taxon>
        <taxon>Bacillati</taxon>
        <taxon>Actinomycetota</taxon>
        <taxon>Actinomycetes</taxon>
        <taxon>Kitasatosporales</taxon>
        <taxon>Streptomycetaceae</taxon>
        <taxon>Streptomyces</taxon>
    </lineage>
</organism>
<accession>A0A8D3WF52</accession>
<dbReference type="EMBL" id="CP002475">
    <property type="protein sequence ID" value="ADW03427.1"/>
    <property type="molecule type" value="Genomic_DNA"/>
</dbReference>
<feature type="compositionally biased region" description="Basic and acidic residues" evidence="1">
    <location>
        <begin position="93"/>
        <end position="106"/>
    </location>
</feature>
<feature type="region of interest" description="Disordered" evidence="1">
    <location>
        <begin position="85"/>
        <end position="106"/>
    </location>
</feature>
<dbReference type="KEGG" id="sfa:Sfla_1993"/>